<comment type="caution">
    <text evidence="2">The sequence shown here is derived from an EMBL/GenBank/DDBJ whole genome shotgun (WGS) entry which is preliminary data.</text>
</comment>
<proteinExistence type="predicted"/>
<dbReference type="PANTHER" id="PTHR45835">
    <property type="entry name" value="YALI0A06105P"/>
    <property type="match status" value="1"/>
</dbReference>
<dbReference type="InterPro" id="IPR012337">
    <property type="entry name" value="RNaseH-like_sf"/>
</dbReference>
<accession>A0AAV3RFW0</accession>
<dbReference type="Gene3D" id="3.30.420.10">
    <property type="entry name" value="Ribonuclease H-like superfamily/Ribonuclease H"/>
    <property type="match status" value="1"/>
</dbReference>
<evidence type="ECO:0000313" key="2">
    <source>
        <dbReference type="EMBL" id="GAA0174103.1"/>
    </source>
</evidence>
<dbReference type="PANTHER" id="PTHR45835:SF99">
    <property type="entry name" value="CHROMO DOMAIN-CONTAINING PROTEIN-RELATED"/>
    <property type="match status" value="1"/>
</dbReference>
<evidence type="ECO:0000259" key="1">
    <source>
        <dbReference type="PROSITE" id="PS50994"/>
    </source>
</evidence>
<feature type="domain" description="Integrase catalytic" evidence="1">
    <location>
        <begin position="1"/>
        <end position="147"/>
    </location>
</feature>
<dbReference type="PROSITE" id="PS50994">
    <property type="entry name" value="INTEGRASE"/>
    <property type="match status" value="1"/>
</dbReference>
<gene>
    <name evidence="2" type="ORF">LIER_27561</name>
</gene>
<dbReference type="AlphaFoldDB" id="A0AAV3RFW0"/>
<organism evidence="2 3">
    <name type="scientific">Lithospermum erythrorhizon</name>
    <name type="common">Purple gromwell</name>
    <name type="synonym">Lithospermum officinale var. erythrorhizon</name>
    <dbReference type="NCBI Taxonomy" id="34254"/>
    <lineage>
        <taxon>Eukaryota</taxon>
        <taxon>Viridiplantae</taxon>
        <taxon>Streptophyta</taxon>
        <taxon>Embryophyta</taxon>
        <taxon>Tracheophyta</taxon>
        <taxon>Spermatophyta</taxon>
        <taxon>Magnoliopsida</taxon>
        <taxon>eudicotyledons</taxon>
        <taxon>Gunneridae</taxon>
        <taxon>Pentapetalae</taxon>
        <taxon>asterids</taxon>
        <taxon>lamiids</taxon>
        <taxon>Boraginales</taxon>
        <taxon>Boraginaceae</taxon>
        <taxon>Boraginoideae</taxon>
        <taxon>Lithospermeae</taxon>
        <taxon>Lithospermum</taxon>
    </lineage>
</organism>
<dbReference type="SUPFAM" id="SSF53098">
    <property type="entry name" value="Ribonuclease H-like"/>
    <property type="match status" value="1"/>
</dbReference>
<dbReference type="Proteomes" id="UP001454036">
    <property type="component" value="Unassembled WGS sequence"/>
</dbReference>
<reference evidence="2 3" key="1">
    <citation type="submission" date="2024-01" db="EMBL/GenBank/DDBJ databases">
        <title>The complete chloroplast genome sequence of Lithospermum erythrorhizon: insights into the phylogenetic relationship among Boraginaceae species and the maternal lineages of purple gromwells.</title>
        <authorList>
            <person name="Okada T."/>
            <person name="Watanabe K."/>
        </authorList>
    </citation>
    <scope>NUCLEOTIDE SEQUENCE [LARGE SCALE GENOMIC DNA]</scope>
</reference>
<sequence length="252" mass="29051">MGRPRSINRVDAIWVIGDRLTKSAHSLPIKEDLSLDNLAKLYVKKIVRLHIVPLTIVLDSDSRFTSKFWGSMQNSLGTRLDFSTSFHPQTDGQSQRTIQTLEDMLRGCPLDFKGSWVDHLSLIEFSYNNSHHASTSMDPYEALYGRKCRSPIRWDDIDDCKVLPPDCIKEMNEKVRSIREMILTAQSRQKSYVDVRRRLLEFELGDHVYLKACPIKGKKRYGKRGKLRPRYIGKSWRCGLLSSASTILVNFT</sequence>
<dbReference type="GO" id="GO:0003676">
    <property type="term" value="F:nucleic acid binding"/>
    <property type="evidence" value="ECO:0007669"/>
    <property type="project" value="InterPro"/>
</dbReference>
<dbReference type="EMBL" id="BAABME010008909">
    <property type="protein sequence ID" value="GAA0174103.1"/>
    <property type="molecule type" value="Genomic_DNA"/>
</dbReference>
<evidence type="ECO:0000313" key="3">
    <source>
        <dbReference type="Proteomes" id="UP001454036"/>
    </source>
</evidence>
<keyword evidence="3" id="KW-1185">Reference proteome</keyword>
<dbReference type="InterPro" id="IPR036397">
    <property type="entry name" value="RNaseH_sf"/>
</dbReference>
<name>A0AAV3RFW0_LITER</name>
<protein>
    <recommendedName>
        <fullName evidence="1">Integrase catalytic domain-containing protein</fullName>
    </recommendedName>
</protein>
<dbReference type="InterPro" id="IPR001584">
    <property type="entry name" value="Integrase_cat-core"/>
</dbReference>
<dbReference type="GO" id="GO:0015074">
    <property type="term" value="P:DNA integration"/>
    <property type="evidence" value="ECO:0007669"/>
    <property type="project" value="InterPro"/>
</dbReference>